<proteinExistence type="inferred from homology"/>
<reference evidence="7 8" key="1">
    <citation type="submission" date="2015-01" db="EMBL/GenBank/DDBJ databases">
        <title>The Genome Sequence of Exophiala xenobiotica CBS118157.</title>
        <authorList>
            <consortium name="The Broad Institute Genomics Platform"/>
            <person name="Cuomo C."/>
            <person name="de Hoog S."/>
            <person name="Gorbushina A."/>
            <person name="Stielow B."/>
            <person name="Teixiera M."/>
            <person name="Abouelleil A."/>
            <person name="Chapman S.B."/>
            <person name="Priest M."/>
            <person name="Young S.K."/>
            <person name="Wortman J."/>
            <person name="Nusbaum C."/>
            <person name="Birren B."/>
        </authorList>
    </citation>
    <scope>NUCLEOTIDE SEQUENCE [LARGE SCALE GENOMIC DNA]</scope>
    <source>
        <strain evidence="7 8">CBS 118157</strain>
    </source>
</reference>
<evidence type="ECO:0000256" key="2">
    <source>
        <dbReference type="ARBA" id="ARBA00009199"/>
    </source>
</evidence>
<keyword evidence="8" id="KW-1185">Reference proteome</keyword>
<feature type="active site" description="Charge relay system" evidence="5">
    <location>
        <position position="132"/>
    </location>
</feature>
<dbReference type="InterPro" id="IPR023631">
    <property type="entry name" value="Amidase_dom"/>
</dbReference>
<dbReference type="SUPFAM" id="SSF75304">
    <property type="entry name" value="Amidase signature (AS) enzymes"/>
    <property type="match status" value="1"/>
</dbReference>
<dbReference type="PANTHER" id="PTHR46072">
    <property type="entry name" value="AMIDASE-RELATED-RELATED"/>
    <property type="match status" value="1"/>
</dbReference>
<protein>
    <recommendedName>
        <fullName evidence="3">amidase</fullName>
        <ecNumber evidence="3">3.5.1.4</ecNumber>
    </recommendedName>
</protein>
<accession>A0A0D2F3X4</accession>
<name>A0A0D2F3X4_9EURO</name>
<feature type="active site" description="Charge relay system" evidence="5">
    <location>
        <position position="216"/>
    </location>
</feature>
<keyword evidence="4" id="KW-0378">Hydrolase</keyword>
<gene>
    <name evidence="7" type="ORF">PV05_06938</name>
</gene>
<dbReference type="RefSeq" id="XP_013315173.1">
    <property type="nucleotide sequence ID" value="XM_013459719.1"/>
</dbReference>
<evidence type="ECO:0000256" key="3">
    <source>
        <dbReference type="ARBA" id="ARBA00012922"/>
    </source>
</evidence>
<comment type="catalytic activity">
    <reaction evidence="1">
        <text>a monocarboxylic acid amide + H2O = a monocarboxylate + NH4(+)</text>
        <dbReference type="Rhea" id="RHEA:12020"/>
        <dbReference type="ChEBI" id="CHEBI:15377"/>
        <dbReference type="ChEBI" id="CHEBI:28938"/>
        <dbReference type="ChEBI" id="CHEBI:35757"/>
        <dbReference type="ChEBI" id="CHEBI:83628"/>
        <dbReference type="EC" id="3.5.1.4"/>
    </reaction>
</comment>
<dbReference type="InterPro" id="IPR036928">
    <property type="entry name" value="AS_sf"/>
</dbReference>
<feature type="domain" description="Amidase" evidence="6">
    <location>
        <begin position="76"/>
        <end position="548"/>
    </location>
</feature>
<evidence type="ECO:0000256" key="1">
    <source>
        <dbReference type="ARBA" id="ARBA00001311"/>
    </source>
</evidence>
<evidence type="ECO:0000313" key="8">
    <source>
        <dbReference type="Proteomes" id="UP000054342"/>
    </source>
</evidence>
<dbReference type="EMBL" id="KN847320">
    <property type="protein sequence ID" value="KIW54589.1"/>
    <property type="molecule type" value="Genomic_DNA"/>
</dbReference>
<dbReference type="HOGENOM" id="CLU_009600_9_2_1"/>
<dbReference type="STRING" id="348802.A0A0D2F3X4"/>
<dbReference type="AlphaFoldDB" id="A0A0D2F3X4"/>
<dbReference type="InterPro" id="IPR020556">
    <property type="entry name" value="Amidase_CS"/>
</dbReference>
<dbReference type="PANTHER" id="PTHR46072:SF7">
    <property type="entry name" value="AMIDASE"/>
    <property type="match status" value="1"/>
</dbReference>
<evidence type="ECO:0000256" key="4">
    <source>
        <dbReference type="ARBA" id="ARBA00022801"/>
    </source>
</evidence>
<organism evidence="7 8">
    <name type="scientific">Exophiala xenobiotica</name>
    <dbReference type="NCBI Taxonomy" id="348802"/>
    <lineage>
        <taxon>Eukaryota</taxon>
        <taxon>Fungi</taxon>
        <taxon>Dikarya</taxon>
        <taxon>Ascomycota</taxon>
        <taxon>Pezizomycotina</taxon>
        <taxon>Eurotiomycetes</taxon>
        <taxon>Chaetothyriomycetidae</taxon>
        <taxon>Chaetothyriales</taxon>
        <taxon>Herpotrichiellaceae</taxon>
        <taxon>Exophiala</taxon>
    </lineage>
</organism>
<evidence type="ECO:0000313" key="7">
    <source>
        <dbReference type="EMBL" id="KIW54589.1"/>
    </source>
</evidence>
<evidence type="ECO:0000256" key="5">
    <source>
        <dbReference type="PIRSR" id="PIRSR001221-1"/>
    </source>
</evidence>
<dbReference type="Pfam" id="PF01425">
    <property type="entry name" value="Amidase"/>
    <property type="match status" value="1"/>
</dbReference>
<dbReference type="GeneID" id="25328846"/>
<dbReference type="GO" id="GO:0004040">
    <property type="term" value="F:amidase activity"/>
    <property type="evidence" value="ECO:0007669"/>
    <property type="project" value="UniProtKB-EC"/>
</dbReference>
<dbReference type="PIRSF" id="PIRSF001221">
    <property type="entry name" value="Amidase_fungi"/>
    <property type="match status" value="1"/>
</dbReference>
<sequence length="565" mass="62430">MSLTWQERAQKKRESIFAAIPQEWRLPEPLPSPEDQKDVTGSYVQQFLTPREIEITESDAVKITEHTTTGKWTATEVVTAFCHRAALAHQLTNCLHEVFFDQAIERAKELDSTFAAQNGPTGPLHGLPISFKDQFHVKGVETTMGYVGWIDTFEGVKGTGKERNVDSELVQEVKALGGVPFCKTSLPHTVMSGITWNHIVGFTLNSHNRLMTCGGSSGGEGTLIGMRGSPIGFGTDIGGSIRIPSAFNGLYGIRPSFGRLPYVGAANSMAGQNTIPSVCGPLATSLGALKLMFRYVLSQQPWLHDPAVVDLPWREELCTPLPADGSKLTFGLMPNDKLVNPQPAVRRAFETVKKLIIDMGHDVVDWDPPSHEKAIALAFEAFTADAGMDIWHHIGLSGEPLQDHIQRTYGTAAGSLGAPKTADKIWEINLRLREYQKEYMEYWNGTARQTKSGKPVDAILTPVAPFAALQFGNTFHIGYTPWVNTLDYTSVVFPVTQVDKTLDLYDKDYQPWSEQDKTNWEQYDPEVQQGTPVGLQLVGRRHQEEKILGLVELLSTALAVQKKSS</sequence>
<evidence type="ECO:0000259" key="6">
    <source>
        <dbReference type="Pfam" id="PF01425"/>
    </source>
</evidence>
<dbReference type="PROSITE" id="PS00571">
    <property type="entry name" value="AMIDASES"/>
    <property type="match status" value="1"/>
</dbReference>
<feature type="active site" description="Acyl-ester intermediate" evidence="5">
    <location>
        <position position="240"/>
    </location>
</feature>
<comment type="similarity">
    <text evidence="2">Belongs to the amidase family.</text>
</comment>
<dbReference type="EC" id="3.5.1.4" evidence="3"/>
<dbReference type="Gene3D" id="3.90.1300.10">
    <property type="entry name" value="Amidase signature (AS) domain"/>
    <property type="match status" value="1"/>
</dbReference>
<dbReference type="Proteomes" id="UP000054342">
    <property type="component" value="Unassembled WGS sequence"/>
</dbReference>
<dbReference type="OrthoDB" id="6428749at2759"/>